<keyword evidence="2" id="KW-1185">Reference proteome</keyword>
<evidence type="ECO:0000313" key="2">
    <source>
        <dbReference type="Proteomes" id="UP001283361"/>
    </source>
</evidence>
<comment type="caution">
    <text evidence="1">The sequence shown here is derived from an EMBL/GenBank/DDBJ whole genome shotgun (WGS) entry which is preliminary data.</text>
</comment>
<reference evidence="1" key="1">
    <citation type="journal article" date="2023" name="G3 (Bethesda)">
        <title>A reference genome for the long-term kleptoplast-retaining sea slug Elysia crispata morphotype clarki.</title>
        <authorList>
            <person name="Eastman K.E."/>
            <person name="Pendleton A.L."/>
            <person name="Shaikh M.A."/>
            <person name="Suttiyut T."/>
            <person name="Ogas R."/>
            <person name="Tomko P."/>
            <person name="Gavelis G."/>
            <person name="Widhalm J.R."/>
            <person name="Wisecaver J.H."/>
        </authorList>
    </citation>
    <scope>NUCLEOTIDE SEQUENCE</scope>
    <source>
        <strain evidence="1">ECLA1</strain>
    </source>
</reference>
<protein>
    <submittedName>
        <fullName evidence="1">Uncharacterized protein</fullName>
    </submittedName>
</protein>
<dbReference type="EMBL" id="JAWDGP010003344">
    <property type="protein sequence ID" value="KAK3775315.1"/>
    <property type="molecule type" value="Genomic_DNA"/>
</dbReference>
<gene>
    <name evidence="1" type="ORF">RRG08_030984</name>
</gene>
<dbReference type="Proteomes" id="UP001283361">
    <property type="component" value="Unassembled WGS sequence"/>
</dbReference>
<evidence type="ECO:0000313" key="1">
    <source>
        <dbReference type="EMBL" id="KAK3775315.1"/>
    </source>
</evidence>
<name>A0AAE0ZTT3_9GAST</name>
<proteinExistence type="predicted"/>
<dbReference type="AlphaFoldDB" id="A0AAE0ZTT3"/>
<accession>A0AAE0ZTT3</accession>
<sequence length="90" mass="9475">MTTNQNPHIASVQHQAQWLDVCPKENLQSEQAMDQVVAPLYNWLKNGISKSEGSMLKALPALEGPSSGVGGANTLPVSGAARQTGISCKS</sequence>
<organism evidence="1 2">
    <name type="scientific">Elysia crispata</name>
    <name type="common">lettuce slug</name>
    <dbReference type="NCBI Taxonomy" id="231223"/>
    <lineage>
        <taxon>Eukaryota</taxon>
        <taxon>Metazoa</taxon>
        <taxon>Spiralia</taxon>
        <taxon>Lophotrochozoa</taxon>
        <taxon>Mollusca</taxon>
        <taxon>Gastropoda</taxon>
        <taxon>Heterobranchia</taxon>
        <taxon>Euthyneura</taxon>
        <taxon>Panpulmonata</taxon>
        <taxon>Sacoglossa</taxon>
        <taxon>Placobranchoidea</taxon>
        <taxon>Plakobranchidae</taxon>
        <taxon>Elysia</taxon>
    </lineage>
</organism>